<feature type="chain" id="PRO_5012828210" description="DUF3299 domain-containing protein" evidence="1">
    <location>
        <begin position="20"/>
        <end position="247"/>
    </location>
</feature>
<evidence type="ECO:0000313" key="3">
    <source>
        <dbReference type="Proteomes" id="UP000198426"/>
    </source>
</evidence>
<dbReference type="RefSeq" id="WP_089232506.1">
    <property type="nucleotide sequence ID" value="NZ_FZOY01000002.1"/>
</dbReference>
<dbReference type="OrthoDB" id="9812956at2"/>
<feature type="signal peptide" evidence="1">
    <location>
        <begin position="1"/>
        <end position="19"/>
    </location>
</feature>
<dbReference type="AlphaFoldDB" id="A0A239FRR9"/>
<evidence type="ECO:0008006" key="4">
    <source>
        <dbReference type="Google" id="ProtNLM"/>
    </source>
</evidence>
<dbReference type="Pfam" id="PF11736">
    <property type="entry name" value="DUF3299"/>
    <property type="match status" value="1"/>
</dbReference>
<dbReference type="Proteomes" id="UP000198426">
    <property type="component" value="Unassembled WGS sequence"/>
</dbReference>
<evidence type="ECO:0000313" key="2">
    <source>
        <dbReference type="EMBL" id="SNS59746.1"/>
    </source>
</evidence>
<dbReference type="EMBL" id="FZOY01000002">
    <property type="protein sequence ID" value="SNS59746.1"/>
    <property type="molecule type" value="Genomic_DNA"/>
</dbReference>
<dbReference type="Gene3D" id="2.40.50.870">
    <property type="entry name" value="Protein of unknown function (DUF3299)"/>
    <property type="match status" value="1"/>
</dbReference>
<sequence length="247" mass="26767">MRIFIAAFGLGILASASMADNAQIGWSDLVDTQAQMFEDPYRELDEDQFDQLMTVVRLRDALEDGALGPERRTEIETGLAAAETSLAGAGIDADWLISQRWIVAERREAAANAGNPALDDQSVSISGFAIAAPRDEDGASVIYLVEAPGMCSHMPPPSPNQMVRVRLASDWTPDFMHQPVSLTGRLHIDPSDRMFRVVDGDVPMKATWRLEAVSLAPLTQSPGGMGGSADWIEQLRVKLASSKTAKD</sequence>
<proteinExistence type="predicted"/>
<protein>
    <recommendedName>
        <fullName evidence="4">DUF3299 domain-containing protein</fullName>
    </recommendedName>
</protein>
<keyword evidence="3" id="KW-1185">Reference proteome</keyword>
<reference evidence="2 3" key="1">
    <citation type="submission" date="2017-06" db="EMBL/GenBank/DDBJ databases">
        <authorList>
            <person name="Kim H.J."/>
            <person name="Triplett B.A."/>
        </authorList>
    </citation>
    <scope>NUCLEOTIDE SEQUENCE [LARGE SCALE GENOMIC DNA]</scope>
    <source>
        <strain evidence="2 3">DSM 29339</strain>
    </source>
</reference>
<gene>
    <name evidence="2" type="ORF">SAMN05421757_102813</name>
</gene>
<dbReference type="InterPro" id="IPR021727">
    <property type="entry name" value="DUF3299"/>
</dbReference>
<evidence type="ECO:0000256" key="1">
    <source>
        <dbReference type="SAM" id="SignalP"/>
    </source>
</evidence>
<name>A0A239FRR9_9RHOB</name>
<organism evidence="2 3">
    <name type="scientific">Tropicimonas sediminicola</name>
    <dbReference type="NCBI Taxonomy" id="1031541"/>
    <lineage>
        <taxon>Bacteria</taxon>
        <taxon>Pseudomonadati</taxon>
        <taxon>Pseudomonadota</taxon>
        <taxon>Alphaproteobacteria</taxon>
        <taxon>Rhodobacterales</taxon>
        <taxon>Roseobacteraceae</taxon>
        <taxon>Tropicimonas</taxon>
    </lineage>
</organism>
<keyword evidence="1" id="KW-0732">Signal</keyword>
<accession>A0A239FRR9</accession>